<protein>
    <recommendedName>
        <fullName evidence="3">DNA polymerase epsilon subunit B</fullName>
    </recommendedName>
    <alternativeName>
        <fullName evidence="7">DNA polymerase II subunit 2</fullName>
    </alternativeName>
</protein>
<feature type="compositionally biased region" description="Polar residues" evidence="8">
    <location>
        <begin position="408"/>
        <end position="423"/>
    </location>
</feature>
<keyword evidence="6" id="KW-0539">Nucleus</keyword>
<evidence type="ECO:0000256" key="1">
    <source>
        <dbReference type="ARBA" id="ARBA00004123"/>
    </source>
</evidence>
<feature type="compositionally biased region" description="Polar residues" evidence="8">
    <location>
        <begin position="7"/>
        <end position="17"/>
    </location>
</feature>
<evidence type="ECO:0000256" key="8">
    <source>
        <dbReference type="SAM" id="MobiDB-lite"/>
    </source>
</evidence>
<dbReference type="GO" id="GO:0006261">
    <property type="term" value="P:DNA-templated DNA replication"/>
    <property type="evidence" value="ECO:0007669"/>
    <property type="project" value="InterPro"/>
</dbReference>
<evidence type="ECO:0000256" key="4">
    <source>
        <dbReference type="ARBA" id="ARBA00022705"/>
    </source>
</evidence>
<keyword evidence="10" id="KW-0548">Nucleotidyltransferase</keyword>
<feature type="region of interest" description="Disordered" evidence="8">
    <location>
        <begin position="384"/>
        <end position="423"/>
    </location>
</feature>
<keyword evidence="10" id="KW-0239">DNA-directed DNA polymerase</keyword>
<dbReference type="eggNOG" id="KOG3818">
    <property type="taxonomic scope" value="Eukaryota"/>
</dbReference>
<comment type="similarity">
    <text evidence="2">Belongs to the DNA polymerase epsilon subunit B family.</text>
</comment>
<dbReference type="Pfam" id="PF04042">
    <property type="entry name" value="DNA_pol_E_B"/>
    <property type="match status" value="1"/>
</dbReference>
<feature type="domain" description="DNA polymerase alpha/delta/epsilon subunit B" evidence="9">
    <location>
        <begin position="430"/>
        <end position="685"/>
    </location>
</feature>
<evidence type="ECO:0000256" key="7">
    <source>
        <dbReference type="ARBA" id="ARBA00032930"/>
    </source>
</evidence>
<keyword evidence="10" id="KW-0808">Transferase</keyword>
<gene>
    <name evidence="10" type="primary">DPB2</name>
    <name evidence="10" type="ORF">VC83_06301</name>
</gene>
<sequence>MRRFTENENPIPSSSPAFATPQHPLRTGLDSPIPSILPIELPITTLRPVAFRVLTKKYGLTITSSALQKLTAFIGRNCGSKWREGLAEAVLNFVAQHCKDTGRVIIDAPDDQEYLGTIFKELSGRMKSGRITHELRIDGPNPARGITKPEDTAGNLSGIRSHMKVIGAREQPRLLYNFKTKHFDKINTKASLLPLTASKTQLFRNRYNIIHQRLLRTESFQVPTANRAPTLHRSSSSMITAQQTHRLTPIANLLGRSGSPHLLLGLLTISPTGTLALSDLTGSISLDLTHAQVSEPDATWFVPGMVVLVDGIYEDEDLTTGSVLGGGGGIGGTVGGKFIGTMIGTPIAEKRHTTLGTVGEDEGGDITTGGGFGWVDFLGVGSERERGQSMREQESQIFSPPPPPPLFDSQSRPETQPASASASVPNRGHIAILGDLTLDNPHTVSALAKVLSVYSLLPLEALPMTFILLGNFISQPSLALAATGPVEYKEYFDILAATLSNFPVLLSNCTFVFVPGDHDAWNSSFSAGAAGPLPYEPVPSIFTTRVHKAFVTANSEAKKDAGANAPPRVDGEAIWTSNPARLCLFGPTHEIVLFRDDVSSRFRRHAIRTASAPVPEDPELDIDAETQEDPSIHAARKLTQTLLDQGHLSPFRLTDRPVLWDYAGALQLYPLPSALVVCDAEANAFVEKYEGCCVMNPGRLTGGGKRNMASWVEYDIKERTARVREVGY</sequence>
<dbReference type="EMBL" id="KV441395">
    <property type="protein sequence ID" value="OAF59013.1"/>
    <property type="molecule type" value="Genomic_DNA"/>
</dbReference>
<feature type="region of interest" description="Disordered" evidence="8">
    <location>
        <begin position="1"/>
        <end position="24"/>
    </location>
</feature>
<dbReference type="AlphaFoldDB" id="A0A177ACV5"/>
<organism evidence="10">
    <name type="scientific">Pseudogymnoascus destructans</name>
    <dbReference type="NCBI Taxonomy" id="655981"/>
    <lineage>
        <taxon>Eukaryota</taxon>
        <taxon>Fungi</taxon>
        <taxon>Dikarya</taxon>
        <taxon>Ascomycota</taxon>
        <taxon>Pezizomycotina</taxon>
        <taxon>Leotiomycetes</taxon>
        <taxon>Thelebolales</taxon>
        <taxon>Thelebolaceae</taxon>
        <taxon>Pseudogymnoascus</taxon>
    </lineage>
</organism>
<keyword evidence="5" id="KW-0238">DNA-binding</keyword>
<dbReference type="InterPro" id="IPR007185">
    <property type="entry name" value="DNA_pol_a/d/e_bsu"/>
</dbReference>
<dbReference type="GO" id="GO:0003887">
    <property type="term" value="F:DNA-directed DNA polymerase activity"/>
    <property type="evidence" value="ECO:0007669"/>
    <property type="project" value="UniProtKB-KW"/>
</dbReference>
<evidence type="ECO:0000256" key="5">
    <source>
        <dbReference type="ARBA" id="ARBA00023125"/>
    </source>
</evidence>
<dbReference type="InterPro" id="IPR016266">
    <property type="entry name" value="POLE2"/>
</dbReference>
<dbReference type="RefSeq" id="XP_024324297.1">
    <property type="nucleotide sequence ID" value="XM_024469903.1"/>
</dbReference>
<feature type="compositionally biased region" description="Basic and acidic residues" evidence="8">
    <location>
        <begin position="384"/>
        <end position="394"/>
    </location>
</feature>
<evidence type="ECO:0000256" key="3">
    <source>
        <dbReference type="ARBA" id="ARBA00016011"/>
    </source>
</evidence>
<dbReference type="VEuPathDB" id="FungiDB:GMDG_05061"/>
<evidence type="ECO:0000259" key="9">
    <source>
        <dbReference type="Pfam" id="PF04042"/>
    </source>
</evidence>
<reference evidence="10" key="1">
    <citation type="submission" date="2016-03" db="EMBL/GenBank/DDBJ databases">
        <title>Updated assembly of Pseudogymnoascus destructans, the fungus causing white-nose syndrome of bats.</title>
        <authorList>
            <person name="Palmer J.M."/>
            <person name="Drees K.P."/>
            <person name="Foster J.T."/>
            <person name="Lindner D.L."/>
        </authorList>
    </citation>
    <scope>NUCLEOTIDE SEQUENCE [LARGE SCALE GENOMIC DNA]</scope>
    <source>
        <strain evidence="10">20631-21</strain>
    </source>
</reference>
<dbReference type="GO" id="GO:0042276">
    <property type="term" value="P:error-prone translesion synthesis"/>
    <property type="evidence" value="ECO:0007669"/>
    <property type="project" value="TreeGrafter"/>
</dbReference>
<proteinExistence type="inferred from homology"/>
<dbReference type="PANTHER" id="PTHR12708">
    <property type="entry name" value="DNA POLYMERASE EPSILON SUBUNIT B"/>
    <property type="match status" value="1"/>
</dbReference>
<dbReference type="GO" id="GO:0003677">
    <property type="term" value="F:DNA binding"/>
    <property type="evidence" value="ECO:0007669"/>
    <property type="project" value="UniProtKB-KW"/>
</dbReference>
<dbReference type="Proteomes" id="UP000077154">
    <property type="component" value="Unassembled WGS sequence"/>
</dbReference>
<dbReference type="GeneID" id="36289362"/>
<dbReference type="GO" id="GO:0008622">
    <property type="term" value="C:epsilon DNA polymerase complex"/>
    <property type="evidence" value="ECO:0007669"/>
    <property type="project" value="InterPro"/>
</dbReference>
<accession>A0A177ACV5</accession>
<keyword evidence="4" id="KW-0235">DNA replication</keyword>
<dbReference type="OrthoDB" id="10254730at2759"/>
<evidence type="ECO:0000256" key="6">
    <source>
        <dbReference type="ARBA" id="ARBA00023242"/>
    </source>
</evidence>
<evidence type="ECO:0000313" key="10">
    <source>
        <dbReference type="EMBL" id="OAF59013.1"/>
    </source>
</evidence>
<comment type="subcellular location">
    <subcellularLocation>
        <location evidence="1">Nucleus</location>
    </subcellularLocation>
</comment>
<name>A0A177ACV5_9PEZI</name>
<dbReference type="PANTHER" id="PTHR12708:SF0">
    <property type="entry name" value="DNA POLYMERASE EPSILON SUBUNIT 2"/>
    <property type="match status" value="1"/>
</dbReference>
<evidence type="ECO:0000256" key="2">
    <source>
        <dbReference type="ARBA" id="ARBA00009560"/>
    </source>
</evidence>